<keyword evidence="2" id="KW-0539">Nucleus</keyword>
<dbReference type="PANTHER" id="PTHR46910">
    <property type="entry name" value="TRANSCRIPTION FACTOR PDR1"/>
    <property type="match status" value="1"/>
</dbReference>
<accession>A0ABR4C1R8</accession>
<feature type="compositionally biased region" description="Polar residues" evidence="3">
    <location>
        <begin position="138"/>
        <end position="156"/>
    </location>
</feature>
<evidence type="ECO:0000256" key="1">
    <source>
        <dbReference type="ARBA" id="ARBA00022723"/>
    </source>
</evidence>
<dbReference type="InterPro" id="IPR001138">
    <property type="entry name" value="Zn2Cys6_DnaBD"/>
</dbReference>
<dbReference type="PROSITE" id="PS00463">
    <property type="entry name" value="ZN2_CY6_FUNGAL_1"/>
    <property type="match status" value="1"/>
</dbReference>
<reference evidence="5 6" key="1">
    <citation type="journal article" date="2024" name="Commun. Biol.">
        <title>Comparative genomic analysis of thermophilic fungi reveals convergent evolutionary adaptations and gene losses.</title>
        <authorList>
            <person name="Steindorff A.S."/>
            <person name="Aguilar-Pontes M.V."/>
            <person name="Robinson A.J."/>
            <person name="Andreopoulos B."/>
            <person name="LaButti K."/>
            <person name="Kuo A."/>
            <person name="Mondo S."/>
            <person name="Riley R."/>
            <person name="Otillar R."/>
            <person name="Haridas S."/>
            <person name="Lipzen A."/>
            <person name="Grimwood J."/>
            <person name="Schmutz J."/>
            <person name="Clum A."/>
            <person name="Reid I.D."/>
            <person name="Moisan M.C."/>
            <person name="Butler G."/>
            <person name="Nguyen T.T.M."/>
            <person name="Dewar K."/>
            <person name="Conant G."/>
            <person name="Drula E."/>
            <person name="Henrissat B."/>
            <person name="Hansel C."/>
            <person name="Singer S."/>
            <person name="Hutchinson M.I."/>
            <person name="de Vries R.P."/>
            <person name="Natvig D.O."/>
            <person name="Powell A.J."/>
            <person name="Tsang A."/>
            <person name="Grigoriev I.V."/>
        </authorList>
    </citation>
    <scope>NUCLEOTIDE SEQUENCE [LARGE SCALE GENOMIC DNA]</scope>
    <source>
        <strain evidence="5 6">CBS 494.80</strain>
    </source>
</reference>
<comment type="caution">
    <text evidence="5">The sequence shown here is derived from an EMBL/GenBank/DDBJ whole genome shotgun (WGS) entry which is preliminary data.</text>
</comment>
<feature type="domain" description="Zn(2)-C6 fungal-type" evidence="4">
    <location>
        <begin position="54"/>
        <end position="82"/>
    </location>
</feature>
<dbReference type="CDD" id="cd00067">
    <property type="entry name" value="GAL4"/>
    <property type="match status" value="1"/>
</dbReference>
<evidence type="ECO:0000259" key="4">
    <source>
        <dbReference type="PROSITE" id="PS50048"/>
    </source>
</evidence>
<dbReference type="Pfam" id="PF00172">
    <property type="entry name" value="Zn_clus"/>
    <property type="match status" value="1"/>
</dbReference>
<dbReference type="InterPro" id="IPR050987">
    <property type="entry name" value="AtrR-like"/>
</dbReference>
<feature type="region of interest" description="Disordered" evidence="3">
    <location>
        <begin position="673"/>
        <end position="739"/>
    </location>
</feature>
<keyword evidence="6" id="KW-1185">Reference proteome</keyword>
<dbReference type="InterPro" id="IPR007219">
    <property type="entry name" value="XnlR_reg_dom"/>
</dbReference>
<dbReference type="PROSITE" id="PS50048">
    <property type="entry name" value="ZN2_CY6_FUNGAL_2"/>
    <property type="match status" value="1"/>
</dbReference>
<evidence type="ECO:0000313" key="5">
    <source>
        <dbReference type="EMBL" id="KAL2063655.1"/>
    </source>
</evidence>
<dbReference type="Gene3D" id="4.10.240.10">
    <property type="entry name" value="Zn(2)-C6 fungal-type DNA-binding domain"/>
    <property type="match status" value="1"/>
</dbReference>
<organism evidence="5 6">
    <name type="scientific">Oculimacula yallundae</name>
    <dbReference type="NCBI Taxonomy" id="86028"/>
    <lineage>
        <taxon>Eukaryota</taxon>
        <taxon>Fungi</taxon>
        <taxon>Dikarya</taxon>
        <taxon>Ascomycota</taxon>
        <taxon>Pezizomycotina</taxon>
        <taxon>Leotiomycetes</taxon>
        <taxon>Helotiales</taxon>
        <taxon>Ploettnerulaceae</taxon>
        <taxon>Oculimacula</taxon>
    </lineage>
</organism>
<dbReference type="CDD" id="cd12148">
    <property type="entry name" value="fungal_TF_MHR"/>
    <property type="match status" value="1"/>
</dbReference>
<evidence type="ECO:0000256" key="2">
    <source>
        <dbReference type="ARBA" id="ARBA00023242"/>
    </source>
</evidence>
<dbReference type="Proteomes" id="UP001595075">
    <property type="component" value="Unassembled WGS sequence"/>
</dbReference>
<dbReference type="PANTHER" id="PTHR46910:SF4">
    <property type="entry name" value="ZN(2)-C6 FUNGAL-TYPE DOMAIN-CONTAINING PROTEIN"/>
    <property type="match status" value="1"/>
</dbReference>
<gene>
    <name evidence="5" type="ORF">VTL71DRAFT_5460</name>
</gene>
<sequence>MPPKRPSEDDGNVYSNSSPIGNGTAHKHPRTEAPEVYSEAVKLKLKNSKRAGQACDRCKTRKIKCDAAPGRCSQCKQIDSDCFTTNRNTGVTEPRGLVERLKQDIDILQQRCQELEDRLQQMGGDIKPSKGRGGMGSEDQQQRTPSYSVQNSNGSPQEQETTSQQSLLAIRTGTCGSNYLGVSAGNSNLSSIKGTALTILGMEIDIADFVSGDMDEPSNSQFNPELYNKSYQSFLQTIFNVNPKLAKPPLPERRIGFEYAKMYFRHVNPYTPLLHSPTFMALLARSYDPTYIPTAAEDVVVHMVFAITIFHFSVRNDLDPAMKSDLNHSSNAHYHYSLSMFFQLCSSKTFKDVQALTLICFHLRNFPKPGASWFLTQITMSLAIELGLHRSAKIGDIEGKPNYLDIEMRKRTFWLLLTVHVTIAGKLGRPMMLRLEDFDVEFPGPMDDELLTEAGLDTSTPGVCQHAIGLAAMRLLPLFIELYSSIYAVERSPEKYIATVESLEAKLRAWKHELPPNLQMDNQPAGTSSELRTFALYAEMWVLEFRLLLRHPSVEMTDDKAFKAESMRACADCASEMLKVVLELRSRNSLDTTWYNAAVYVMAITTTLFAIHDKKGATSGDIAVLKSSMEQWLVVMGDVGRLLGSGDKLREAVRAVIVGTLGILEARVTHPGMAYQKNSSPGRPNVPQRRESSAYNNSSNDALEHRRTFQGQPTASFGIGSTPLGPAYLQNGNSPGDTKIPLQKTESGMGYANVSNGVTEHSSPIHGQVSTAYSQGQMNHHTTAYPPTQHPSYTEPAPTITYTPRDSSHSYTNYPDEGPPLTDYALSASQSQANGHWQPVPGKQQWEQFTHTLAGNLEPQDRYSANTLMSLSGSVPHLPVLDNSVGAQSSMPDMAAVQADVAFGQLPMNGHLGDVSIWPLQAGLYPFPGLGMGQGSNNGLPSDMGSGAGQ</sequence>
<dbReference type="SUPFAM" id="SSF57701">
    <property type="entry name" value="Zn2/Cys6 DNA-binding domain"/>
    <property type="match status" value="1"/>
</dbReference>
<evidence type="ECO:0000313" key="6">
    <source>
        <dbReference type="Proteomes" id="UP001595075"/>
    </source>
</evidence>
<feature type="region of interest" description="Disordered" evidence="3">
    <location>
        <begin position="1"/>
        <end position="37"/>
    </location>
</feature>
<dbReference type="Pfam" id="PF04082">
    <property type="entry name" value="Fungal_trans"/>
    <property type="match status" value="1"/>
</dbReference>
<name>A0ABR4C1R8_9HELO</name>
<dbReference type="SMART" id="SM00906">
    <property type="entry name" value="Fungal_trans"/>
    <property type="match status" value="1"/>
</dbReference>
<proteinExistence type="predicted"/>
<dbReference type="InterPro" id="IPR036864">
    <property type="entry name" value="Zn2-C6_fun-type_DNA-bd_sf"/>
</dbReference>
<dbReference type="EMBL" id="JAZHXI010000015">
    <property type="protein sequence ID" value="KAL2063655.1"/>
    <property type="molecule type" value="Genomic_DNA"/>
</dbReference>
<dbReference type="SMART" id="SM00066">
    <property type="entry name" value="GAL4"/>
    <property type="match status" value="1"/>
</dbReference>
<feature type="compositionally biased region" description="Low complexity" evidence="3">
    <location>
        <begin position="157"/>
        <end position="166"/>
    </location>
</feature>
<evidence type="ECO:0000256" key="3">
    <source>
        <dbReference type="SAM" id="MobiDB-lite"/>
    </source>
</evidence>
<feature type="region of interest" description="Disordered" evidence="3">
    <location>
        <begin position="121"/>
        <end position="166"/>
    </location>
</feature>
<keyword evidence="1" id="KW-0479">Metal-binding</keyword>
<protein>
    <recommendedName>
        <fullName evidence="4">Zn(2)-C6 fungal-type domain-containing protein</fullName>
    </recommendedName>
</protein>